<protein>
    <recommendedName>
        <fullName evidence="1">SnoaL-like domain-containing protein</fullName>
    </recommendedName>
</protein>
<reference evidence="2 3" key="1">
    <citation type="journal article" date="2023" name="Antonie Van Leeuwenhoek">
        <title>Mesoterricola silvestris gen. nov., sp. nov., Mesoterricola sediminis sp. nov., Geothrix oryzae sp. nov., Geothrix edaphica sp. nov., Geothrix rubra sp. nov., and Geothrix limicola sp. nov., six novel members of Acidobacteriota isolated from soils.</title>
        <authorList>
            <person name="Itoh H."/>
            <person name="Sugisawa Y."/>
            <person name="Mise K."/>
            <person name="Xu Z."/>
            <person name="Kuniyasu M."/>
            <person name="Ushijima N."/>
            <person name="Kawano K."/>
            <person name="Kobayashi E."/>
            <person name="Shiratori Y."/>
            <person name="Masuda Y."/>
            <person name="Senoo K."/>
        </authorList>
    </citation>
    <scope>NUCLEOTIDE SEQUENCE [LARGE SCALE GENOMIC DNA]</scope>
    <source>
        <strain evidence="2 3">Red804</strain>
    </source>
</reference>
<evidence type="ECO:0000259" key="1">
    <source>
        <dbReference type="Pfam" id="PF13577"/>
    </source>
</evidence>
<feature type="domain" description="SnoaL-like" evidence="1">
    <location>
        <begin position="35"/>
        <end position="157"/>
    </location>
</feature>
<organism evidence="2 3">
    <name type="scientific">Geothrix limicola</name>
    <dbReference type="NCBI Taxonomy" id="2927978"/>
    <lineage>
        <taxon>Bacteria</taxon>
        <taxon>Pseudomonadati</taxon>
        <taxon>Acidobacteriota</taxon>
        <taxon>Holophagae</taxon>
        <taxon>Holophagales</taxon>
        <taxon>Holophagaceae</taxon>
        <taxon>Geothrix</taxon>
    </lineage>
</organism>
<dbReference type="RefSeq" id="WP_285576278.1">
    <property type="nucleotide sequence ID" value="NZ_BSDE01000005.1"/>
</dbReference>
<dbReference type="InterPro" id="IPR032710">
    <property type="entry name" value="NTF2-like_dom_sf"/>
</dbReference>
<name>A0ABQ5QI27_9BACT</name>
<dbReference type="Gene3D" id="3.10.450.50">
    <property type="match status" value="1"/>
</dbReference>
<evidence type="ECO:0000313" key="3">
    <source>
        <dbReference type="Proteomes" id="UP001165069"/>
    </source>
</evidence>
<dbReference type="Proteomes" id="UP001165069">
    <property type="component" value="Unassembled WGS sequence"/>
</dbReference>
<comment type="caution">
    <text evidence="2">The sequence shown here is derived from an EMBL/GenBank/DDBJ whole genome shotgun (WGS) entry which is preliminary data.</text>
</comment>
<sequence>MRMRTPLPFVLAGLQILAAGETKAPEAAVLKAQFQKAHTAFAKAFDHKDLDGFMSHFTADIAYQEKDGTKRDFAGLKTFMKGLMDCLEKTHKHVHTVHSVTVDGAEAHAKVSETWSFDIVDRISMFGPKDAPHKIAGEEAYDETWVKDGNDWKVKATTMTQEKMMVDGKPAQ</sequence>
<dbReference type="EMBL" id="BSDE01000005">
    <property type="protein sequence ID" value="GLH74239.1"/>
    <property type="molecule type" value="Genomic_DNA"/>
</dbReference>
<dbReference type="Pfam" id="PF13577">
    <property type="entry name" value="SnoaL_4"/>
    <property type="match status" value="1"/>
</dbReference>
<gene>
    <name evidence="2" type="ORF">GETHLI_27410</name>
</gene>
<accession>A0ABQ5QI27</accession>
<keyword evidence="3" id="KW-1185">Reference proteome</keyword>
<dbReference type="InterPro" id="IPR037401">
    <property type="entry name" value="SnoaL-like"/>
</dbReference>
<dbReference type="SUPFAM" id="SSF54427">
    <property type="entry name" value="NTF2-like"/>
    <property type="match status" value="1"/>
</dbReference>
<proteinExistence type="predicted"/>
<evidence type="ECO:0000313" key="2">
    <source>
        <dbReference type="EMBL" id="GLH74239.1"/>
    </source>
</evidence>